<sequence length="297" mass="32014">MKALGAKLDLQLWRIPSEIPEHEQTSIISVGSASVRLRDTGGTGNSLVFLCDPPITVEAYDGLISAFSPDFRVIVAEVPGFGFSRASSGRQLSFTGAVEIVETALASLELKSVVLFGPCICGFVATEIASRGNLPVAGVVLMQAPDKEGMLAWVERMDPKGLLRVPLFGQMLLKLNAKKTVKFWLKYATAKIFDPSSIIDVTTQSLEDGGGYPLATMLQSWSAGTKDAGLEIPGLIIWGRQDRSHLETPSECTRAHLVNGEVIEFPDCGHFSELEKPAEFAATVRPFLSRCLDGSDA</sequence>
<dbReference type="InterPro" id="IPR000639">
    <property type="entry name" value="Epox_hydrolase-like"/>
</dbReference>
<dbReference type="Proteomes" id="UP000537130">
    <property type="component" value="Unassembled WGS sequence"/>
</dbReference>
<dbReference type="GO" id="GO:0003824">
    <property type="term" value="F:catalytic activity"/>
    <property type="evidence" value="ECO:0007669"/>
    <property type="project" value="InterPro"/>
</dbReference>
<dbReference type="EMBL" id="JACHWY010000001">
    <property type="protein sequence ID" value="MBB3045900.1"/>
    <property type="molecule type" value="Genomic_DNA"/>
</dbReference>
<evidence type="ECO:0000313" key="2">
    <source>
        <dbReference type="EMBL" id="MBB3045900.1"/>
    </source>
</evidence>
<evidence type="ECO:0000259" key="1">
    <source>
        <dbReference type="Pfam" id="PF00561"/>
    </source>
</evidence>
<comment type="caution">
    <text evidence="2">The sequence shown here is derived from an EMBL/GenBank/DDBJ whole genome shotgun (WGS) entry which is preliminary data.</text>
</comment>
<reference evidence="2 3" key="1">
    <citation type="submission" date="2020-08" db="EMBL/GenBank/DDBJ databases">
        <title>Genomic Encyclopedia of Type Strains, Phase III (KMG-III): the genomes of soil and plant-associated and newly described type strains.</title>
        <authorList>
            <person name="Whitman W."/>
        </authorList>
    </citation>
    <scope>NUCLEOTIDE SEQUENCE [LARGE SCALE GENOMIC DNA]</scope>
    <source>
        <strain evidence="2 3">CECT 8654</strain>
    </source>
</reference>
<dbReference type="InterPro" id="IPR000073">
    <property type="entry name" value="AB_hydrolase_1"/>
</dbReference>
<dbReference type="GO" id="GO:0016020">
    <property type="term" value="C:membrane"/>
    <property type="evidence" value="ECO:0007669"/>
    <property type="project" value="TreeGrafter"/>
</dbReference>
<gene>
    <name evidence="2" type="ORF">FHR99_000136</name>
</gene>
<dbReference type="PANTHER" id="PTHR43798">
    <property type="entry name" value="MONOACYLGLYCEROL LIPASE"/>
    <property type="match status" value="1"/>
</dbReference>
<organism evidence="2 3">
    <name type="scientific">Litorivivens lipolytica</name>
    <dbReference type="NCBI Taxonomy" id="1524264"/>
    <lineage>
        <taxon>Bacteria</taxon>
        <taxon>Pseudomonadati</taxon>
        <taxon>Pseudomonadota</taxon>
        <taxon>Gammaproteobacteria</taxon>
        <taxon>Litorivivens</taxon>
    </lineage>
</organism>
<dbReference type="SUPFAM" id="SSF53474">
    <property type="entry name" value="alpha/beta-Hydrolases"/>
    <property type="match status" value="1"/>
</dbReference>
<dbReference type="InterPro" id="IPR029058">
    <property type="entry name" value="AB_hydrolase_fold"/>
</dbReference>
<dbReference type="InterPro" id="IPR050266">
    <property type="entry name" value="AB_hydrolase_sf"/>
</dbReference>
<dbReference type="Pfam" id="PF00561">
    <property type="entry name" value="Abhydrolase_1"/>
    <property type="match status" value="1"/>
</dbReference>
<evidence type="ECO:0000313" key="3">
    <source>
        <dbReference type="Proteomes" id="UP000537130"/>
    </source>
</evidence>
<proteinExistence type="predicted"/>
<dbReference type="PRINTS" id="PR00412">
    <property type="entry name" value="EPOXHYDRLASE"/>
</dbReference>
<feature type="domain" description="AB hydrolase-1" evidence="1">
    <location>
        <begin position="60"/>
        <end position="277"/>
    </location>
</feature>
<dbReference type="AlphaFoldDB" id="A0A7W4W239"/>
<keyword evidence="3" id="KW-1185">Reference proteome</keyword>
<name>A0A7W4W239_9GAMM</name>
<dbReference type="PANTHER" id="PTHR43798:SF33">
    <property type="entry name" value="HYDROLASE, PUTATIVE (AFU_ORTHOLOGUE AFUA_2G14860)-RELATED"/>
    <property type="match status" value="1"/>
</dbReference>
<dbReference type="RefSeq" id="WP_183408618.1">
    <property type="nucleotide sequence ID" value="NZ_JACHWY010000001.1"/>
</dbReference>
<accession>A0A7W4W239</accession>
<protein>
    <submittedName>
        <fullName evidence="2">Pimeloyl-ACP methyl ester carboxylesterase</fullName>
    </submittedName>
</protein>
<dbReference type="Gene3D" id="3.40.50.1820">
    <property type="entry name" value="alpha/beta hydrolase"/>
    <property type="match status" value="1"/>
</dbReference>